<dbReference type="PANTHER" id="PTHR37306:SF1">
    <property type="entry name" value="COLICIN V PRODUCTION PROTEIN"/>
    <property type="match status" value="1"/>
</dbReference>
<dbReference type="OrthoDB" id="1809613at2"/>
<dbReference type="Proteomes" id="UP000248214">
    <property type="component" value="Unassembled WGS sequence"/>
</dbReference>
<evidence type="ECO:0000313" key="7">
    <source>
        <dbReference type="Proteomes" id="UP000248214"/>
    </source>
</evidence>
<comment type="subcellular location">
    <subcellularLocation>
        <location evidence="1">Membrane</location>
        <topology evidence="1">Multi-pass membrane protein</topology>
    </subcellularLocation>
</comment>
<dbReference type="AlphaFoldDB" id="A0A323TGU9"/>
<dbReference type="GO" id="GO:0016020">
    <property type="term" value="C:membrane"/>
    <property type="evidence" value="ECO:0007669"/>
    <property type="project" value="UniProtKB-SubCell"/>
</dbReference>
<keyword evidence="4 5" id="KW-0472">Membrane</keyword>
<evidence type="ECO:0000313" key="6">
    <source>
        <dbReference type="EMBL" id="PYZ93700.1"/>
    </source>
</evidence>
<sequence>MLSLILFFILMISFFVGFRRGLVLQLVHLIGLVVAFVVAYIYYQQVAQYIRLWIPFPQLSDDSGLHLLVDSFSVEEVYYNGIAFVALFFITKFLMQIVGSLFDFLAHLPILHFVNGWLGGIFGFLEGLVMIAVFLHLAALIQIDMVQAILQGSSFAQMIFDYTPIISNELKELWSKGWNN</sequence>
<evidence type="ECO:0008006" key="8">
    <source>
        <dbReference type="Google" id="ProtNLM"/>
    </source>
</evidence>
<evidence type="ECO:0000256" key="3">
    <source>
        <dbReference type="ARBA" id="ARBA00022989"/>
    </source>
</evidence>
<keyword evidence="2 5" id="KW-0812">Transmembrane</keyword>
<comment type="caution">
    <text evidence="6">The sequence shown here is derived from an EMBL/GenBank/DDBJ whole genome shotgun (WGS) entry which is preliminary data.</text>
</comment>
<proteinExistence type="predicted"/>
<dbReference type="InterPro" id="IPR003825">
    <property type="entry name" value="Colicin-V_CvpA"/>
</dbReference>
<dbReference type="EMBL" id="PDOD01000002">
    <property type="protein sequence ID" value="PYZ93700.1"/>
    <property type="molecule type" value="Genomic_DNA"/>
</dbReference>
<evidence type="ECO:0000256" key="5">
    <source>
        <dbReference type="SAM" id="Phobius"/>
    </source>
</evidence>
<dbReference type="Pfam" id="PF02674">
    <property type="entry name" value="Colicin_V"/>
    <property type="match status" value="1"/>
</dbReference>
<dbReference type="PANTHER" id="PTHR37306">
    <property type="entry name" value="COLICIN V PRODUCTION PROTEIN"/>
    <property type="match status" value="1"/>
</dbReference>
<feature type="transmembrane region" description="Helical" evidence="5">
    <location>
        <begin position="117"/>
        <end position="141"/>
    </location>
</feature>
<accession>A0A323TGU9</accession>
<gene>
    <name evidence="6" type="ORF">CR194_11135</name>
</gene>
<organism evidence="6 7">
    <name type="scientific">Salipaludibacillus keqinensis</name>
    <dbReference type="NCBI Taxonomy" id="2045207"/>
    <lineage>
        <taxon>Bacteria</taxon>
        <taxon>Bacillati</taxon>
        <taxon>Bacillota</taxon>
        <taxon>Bacilli</taxon>
        <taxon>Bacillales</taxon>
        <taxon>Bacillaceae</taxon>
    </lineage>
</organism>
<name>A0A323TGU9_9BACI</name>
<evidence type="ECO:0000256" key="2">
    <source>
        <dbReference type="ARBA" id="ARBA00022692"/>
    </source>
</evidence>
<feature type="transmembrane region" description="Helical" evidence="5">
    <location>
        <begin position="25"/>
        <end position="43"/>
    </location>
</feature>
<feature type="transmembrane region" description="Helical" evidence="5">
    <location>
        <begin position="77"/>
        <end position="97"/>
    </location>
</feature>
<evidence type="ECO:0000256" key="1">
    <source>
        <dbReference type="ARBA" id="ARBA00004141"/>
    </source>
</evidence>
<reference evidence="6 7" key="1">
    <citation type="submission" date="2017-10" db="EMBL/GenBank/DDBJ databases">
        <title>Bacillus sp. nov., a halophilic bacterium isolated from a Keqin Lake.</title>
        <authorList>
            <person name="Wang H."/>
        </authorList>
    </citation>
    <scope>NUCLEOTIDE SEQUENCE [LARGE SCALE GENOMIC DNA]</scope>
    <source>
        <strain evidence="6 7">KQ-12</strain>
    </source>
</reference>
<dbReference type="GO" id="GO:0009403">
    <property type="term" value="P:toxin biosynthetic process"/>
    <property type="evidence" value="ECO:0007669"/>
    <property type="project" value="InterPro"/>
</dbReference>
<dbReference type="RefSeq" id="WP_110609732.1">
    <property type="nucleotide sequence ID" value="NZ_PDOD01000002.1"/>
</dbReference>
<keyword evidence="7" id="KW-1185">Reference proteome</keyword>
<keyword evidence="3 5" id="KW-1133">Transmembrane helix</keyword>
<evidence type="ECO:0000256" key="4">
    <source>
        <dbReference type="ARBA" id="ARBA00023136"/>
    </source>
</evidence>
<protein>
    <recommendedName>
        <fullName evidence="8">Colicin V production protein</fullName>
    </recommendedName>
</protein>